<evidence type="ECO:0000256" key="2">
    <source>
        <dbReference type="ARBA" id="ARBA00022723"/>
    </source>
</evidence>
<dbReference type="EMBL" id="FOFU01000016">
    <property type="protein sequence ID" value="SEQ90399.1"/>
    <property type="molecule type" value="Genomic_DNA"/>
</dbReference>
<reference evidence="5 6" key="1">
    <citation type="submission" date="2016-10" db="EMBL/GenBank/DDBJ databases">
        <authorList>
            <person name="de Groot N.N."/>
        </authorList>
    </citation>
    <scope>NUCLEOTIDE SEQUENCE [LARGE SCALE GENOMIC DNA]</scope>
    <source>
        <strain evidence="5 6">B25</strain>
    </source>
</reference>
<dbReference type="InterPro" id="IPR000688">
    <property type="entry name" value="HypA/HybF"/>
</dbReference>
<accession>A0A1H9JU85</accession>
<gene>
    <name evidence="4" type="primary">hypA</name>
    <name evidence="5" type="ORF">SAMN04487977_1163</name>
</gene>
<dbReference type="Gene3D" id="3.30.2320.80">
    <property type="match status" value="1"/>
</dbReference>
<dbReference type="PANTHER" id="PTHR34535">
    <property type="entry name" value="HYDROGENASE MATURATION FACTOR HYPA"/>
    <property type="match status" value="1"/>
</dbReference>
<evidence type="ECO:0000256" key="3">
    <source>
        <dbReference type="ARBA" id="ARBA00022833"/>
    </source>
</evidence>
<dbReference type="Pfam" id="PF01155">
    <property type="entry name" value="HypA"/>
    <property type="match status" value="1"/>
</dbReference>
<feature type="binding site" evidence="4">
    <location>
        <position position="95"/>
    </location>
    <ligand>
        <name>Zn(2+)</name>
        <dbReference type="ChEBI" id="CHEBI:29105"/>
    </ligand>
</feature>
<dbReference type="GO" id="GO:0051604">
    <property type="term" value="P:protein maturation"/>
    <property type="evidence" value="ECO:0007669"/>
    <property type="project" value="InterPro"/>
</dbReference>
<keyword evidence="1 4" id="KW-0533">Nickel</keyword>
<comment type="function">
    <text evidence="4">Involved in the maturation of [NiFe] hydrogenases. Required for nickel insertion into the metal center of the hydrogenase.</text>
</comment>
<feature type="binding site" evidence="4">
    <location>
        <position position="82"/>
    </location>
    <ligand>
        <name>Zn(2+)</name>
        <dbReference type="ChEBI" id="CHEBI:29105"/>
    </ligand>
</feature>
<dbReference type="STRING" id="163.SAMN04487775_103215"/>
<evidence type="ECO:0000313" key="6">
    <source>
        <dbReference type="Proteomes" id="UP000182360"/>
    </source>
</evidence>
<keyword evidence="2 4" id="KW-0479">Metal-binding</keyword>
<protein>
    <recommendedName>
        <fullName evidence="4">Hydrogenase maturation factor HypA</fullName>
    </recommendedName>
</protein>
<sequence>MTRKIMHELGIVFHVIKRLENLAAEQKLQQIQSVTLELGEVSGVVPEFLEDGWKWAVKKSPIMENAALKIETLPAVSICNACGKTYGTVENGKTCPHCKSEDTVLQTGNEMNIKEIEAC</sequence>
<evidence type="ECO:0000256" key="1">
    <source>
        <dbReference type="ARBA" id="ARBA00022596"/>
    </source>
</evidence>
<feature type="binding site" evidence="4">
    <location>
        <position position="7"/>
    </location>
    <ligand>
        <name>Ni(2+)</name>
        <dbReference type="ChEBI" id="CHEBI:49786"/>
    </ligand>
</feature>
<dbReference type="PANTHER" id="PTHR34535:SF3">
    <property type="entry name" value="HYDROGENASE MATURATION FACTOR HYPA"/>
    <property type="match status" value="1"/>
</dbReference>
<proteinExistence type="inferred from homology"/>
<name>A0A1H9JU85_9SPIR</name>
<dbReference type="HAMAP" id="MF_00213">
    <property type="entry name" value="HypA_HybF"/>
    <property type="match status" value="1"/>
</dbReference>
<dbReference type="PIRSF" id="PIRSF004761">
    <property type="entry name" value="Hydrgn_mat_HypA"/>
    <property type="match status" value="1"/>
</dbReference>
<dbReference type="GO" id="GO:0008270">
    <property type="term" value="F:zinc ion binding"/>
    <property type="evidence" value="ECO:0007669"/>
    <property type="project" value="UniProtKB-UniRule"/>
</dbReference>
<evidence type="ECO:0000256" key="4">
    <source>
        <dbReference type="HAMAP-Rule" id="MF_00213"/>
    </source>
</evidence>
<organism evidence="5 6">
    <name type="scientific">Treponema bryantii</name>
    <dbReference type="NCBI Taxonomy" id="163"/>
    <lineage>
        <taxon>Bacteria</taxon>
        <taxon>Pseudomonadati</taxon>
        <taxon>Spirochaetota</taxon>
        <taxon>Spirochaetia</taxon>
        <taxon>Spirochaetales</taxon>
        <taxon>Treponemataceae</taxon>
        <taxon>Treponema</taxon>
    </lineage>
</organism>
<dbReference type="AlphaFoldDB" id="A0A1H9JU85"/>
<dbReference type="RefSeq" id="WP_256210501.1">
    <property type="nucleotide sequence ID" value="NZ_FOFU01000016.1"/>
</dbReference>
<keyword evidence="3 4" id="KW-0862">Zinc</keyword>
<feature type="binding site" evidence="4">
    <location>
        <position position="79"/>
    </location>
    <ligand>
        <name>Zn(2+)</name>
        <dbReference type="ChEBI" id="CHEBI:29105"/>
    </ligand>
</feature>
<feature type="binding site" evidence="4">
    <location>
        <position position="98"/>
    </location>
    <ligand>
        <name>Zn(2+)</name>
        <dbReference type="ChEBI" id="CHEBI:29105"/>
    </ligand>
</feature>
<keyword evidence="6" id="KW-1185">Reference proteome</keyword>
<evidence type="ECO:0000313" key="5">
    <source>
        <dbReference type="EMBL" id="SEQ90399.1"/>
    </source>
</evidence>
<dbReference type="Proteomes" id="UP000182360">
    <property type="component" value="Unassembled WGS sequence"/>
</dbReference>
<dbReference type="GO" id="GO:0016151">
    <property type="term" value="F:nickel cation binding"/>
    <property type="evidence" value="ECO:0007669"/>
    <property type="project" value="UniProtKB-UniRule"/>
</dbReference>
<comment type="similarity">
    <text evidence="4">Belongs to the HypA/HybF family.</text>
</comment>